<evidence type="ECO:0000313" key="2">
    <source>
        <dbReference type="EMBL" id="MBX8644236.1"/>
    </source>
</evidence>
<dbReference type="SUPFAM" id="SSF55282">
    <property type="entry name" value="RL5-like"/>
    <property type="match status" value="1"/>
</dbReference>
<dbReference type="Proteomes" id="UP000716004">
    <property type="component" value="Unassembled WGS sequence"/>
</dbReference>
<dbReference type="InterPro" id="IPR022803">
    <property type="entry name" value="Ribosomal_uL5_dom_sf"/>
</dbReference>
<proteinExistence type="predicted"/>
<dbReference type="Gene3D" id="3.30.1440.10">
    <property type="match status" value="1"/>
</dbReference>
<accession>A0A8J7YS58</accession>
<comment type="caution">
    <text evidence="2">The sequence shown here is derived from an EMBL/GenBank/DDBJ whole genome shotgun (WGS) entry which is preliminary data.</text>
</comment>
<dbReference type="EMBL" id="JAGVSJ010000010">
    <property type="protein sequence ID" value="MBX8631866.1"/>
    <property type="molecule type" value="Genomic_DNA"/>
</dbReference>
<dbReference type="AlphaFoldDB" id="A0A8J7YS58"/>
<reference evidence="2" key="1">
    <citation type="submission" date="2021-05" db="EMBL/GenBank/DDBJ databases">
        <title>Genomic insights into ecological role and evolution of a novel Thermoplasmata order Candidatus Sysuiplasmatales.</title>
        <authorList>
            <person name="Yuan Y."/>
        </authorList>
    </citation>
    <scope>NUCLEOTIDE SEQUENCE</scope>
    <source>
        <strain evidence="2">TUT19-bin139</strain>
        <strain evidence="1">YP2-bin.285</strain>
    </source>
</reference>
<gene>
    <name evidence="1" type="ORF">J9259_05030</name>
    <name evidence="2" type="ORF">KIY12_05885</name>
</gene>
<dbReference type="InterPro" id="IPR002739">
    <property type="entry name" value="PAB1135-like"/>
</dbReference>
<organism evidence="2 3">
    <name type="scientific">Candidatus Sysuiplasma superficiale</name>
    <dbReference type="NCBI Taxonomy" id="2823368"/>
    <lineage>
        <taxon>Archaea</taxon>
        <taxon>Methanobacteriati</taxon>
        <taxon>Thermoplasmatota</taxon>
        <taxon>Thermoplasmata</taxon>
        <taxon>Candidatus Sysuiplasmatales</taxon>
        <taxon>Candidatus Sysuiplasmataceae</taxon>
        <taxon>Candidatus Sysuiplasma</taxon>
    </lineage>
</organism>
<sequence>MHRESKPVSGRIGEIRCWAICHSTEDEKKVELAMRTLVGDGIGFEYSSPETHFGQPMTMISCRVSGKRAFLNIIRRLPLEQIDILKAQLEERFDDDSTLQIRFDKQFAYEGSLYLSSLIERDSRKRRDTIDLSVHFTTYPSRRENAVKFARKLIEECETEEQG</sequence>
<dbReference type="PANTHER" id="PTHR38816:SF1">
    <property type="entry name" value="EXOSOME SUBUNIT"/>
    <property type="match status" value="1"/>
</dbReference>
<dbReference type="PANTHER" id="PTHR38816">
    <property type="entry name" value="EXOSOME SUBUNIT, DUF54 FAMILY-RELATED"/>
    <property type="match status" value="1"/>
</dbReference>
<evidence type="ECO:0000313" key="1">
    <source>
        <dbReference type="EMBL" id="MBX8631866.1"/>
    </source>
</evidence>
<evidence type="ECO:0000313" key="3">
    <source>
        <dbReference type="Proteomes" id="UP000750197"/>
    </source>
</evidence>
<protein>
    <submittedName>
        <fullName evidence="2">Uncharacterized protein</fullName>
    </submittedName>
</protein>
<dbReference type="Pfam" id="PF01877">
    <property type="entry name" value="RNA_binding"/>
    <property type="match status" value="1"/>
</dbReference>
<dbReference type="EMBL" id="JAHEAC010000047">
    <property type="protein sequence ID" value="MBX8644236.1"/>
    <property type="molecule type" value="Genomic_DNA"/>
</dbReference>
<dbReference type="Proteomes" id="UP000750197">
    <property type="component" value="Unassembled WGS sequence"/>
</dbReference>
<name>A0A8J7YS58_9ARCH</name>